<comment type="caution">
    <text evidence="11">The sequence shown here is derived from an EMBL/GenBank/DDBJ whole genome shotgun (WGS) entry which is preliminary data.</text>
</comment>
<dbReference type="PROSITE" id="PS51977">
    <property type="entry name" value="WGR"/>
    <property type="match status" value="1"/>
</dbReference>
<dbReference type="Pfam" id="PF05406">
    <property type="entry name" value="WGR"/>
    <property type="match status" value="1"/>
</dbReference>
<keyword evidence="3" id="KW-0328">Glycosyltransferase</keyword>
<evidence type="ECO:0000256" key="5">
    <source>
        <dbReference type="ARBA" id="ARBA00022695"/>
    </source>
</evidence>
<dbReference type="InterPro" id="IPR008893">
    <property type="entry name" value="WGR_domain"/>
</dbReference>
<dbReference type="GO" id="GO:0003950">
    <property type="term" value="F:NAD+ poly-ADP-ribosyltransferase activity"/>
    <property type="evidence" value="ECO:0007669"/>
    <property type="project" value="UniProtKB-EC"/>
</dbReference>
<evidence type="ECO:0000256" key="8">
    <source>
        <dbReference type="ARBA" id="ARBA00024347"/>
    </source>
</evidence>
<dbReference type="CDD" id="cd08002">
    <property type="entry name" value="WGR_PARP3_like"/>
    <property type="match status" value="1"/>
</dbReference>
<dbReference type="GO" id="GO:0006302">
    <property type="term" value="P:double-strand break repair"/>
    <property type="evidence" value="ECO:0007669"/>
    <property type="project" value="TreeGrafter"/>
</dbReference>
<dbReference type="GO" id="GO:0070212">
    <property type="term" value="P:protein poly-ADP-ribosylation"/>
    <property type="evidence" value="ECO:0007669"/>
    <property type="project" value="TreeGrafter"/>
</dbReference>
<dbReference type="AlphaFoldDB" id="A0AA42B079"/>
<dbReference type="Proteomes" id="UP001177140">
    <property type="component" value="Unassembled WGS sequence"/>
</dbReference>
<feature type="domain" description="WGR" evidence="10">
    <location>
        <begin position="1"/>
        <end position="91"/>
    </location>
</feature>
<comment type="subcellular location">
    <subcellularLocation>
        <location evidence="1">Nucleus</location>
    </subcellularLocation>
</comment>
<feature type="non-terminal residue" evidence="11">
    <location>
        <position position="1"/>
    </location>
</feature>
<keyword evidence="12" id="KW-1185">Reference proteome</keyword>
<dbReference type="GO" id="GO:0005730">
    <property type="term" value="C:nucleolus"/>
    <property type="evidence" value="ECO:0007669"/>
    <property type="project" value="TreeGrafter"/>
</dbReference>
<evidence type="ECO:0000256" key="3">
    <source>
        <dbReference type="ARBA" id="ARBA00022676"/>
    </source>
</evidence>
<comment type="catalytic activity">
    <reaction evidence="9">
        <text>NAD(+) + (ADP-D-ribosyl)n-acceptor = nicotinamide + (ADP-D-ribosyl)n+1-acceptor + H(+).</text>
        <dbReference type="EC" id="2.4.2.30"/>
    </reaction>
</comment>
<gene>
    <name evidence="11" type="ORF">MKW94_027703</name>
</gene>
<evidence type="ECO:0000256" key="9">
    <source>
        <dbReference type="ARBA" id="ARBA00033987"/>
    </source>
</evidence>
<feature type="non-terminal residue" evidence="11">
    <location>
        <position position="106"/>
    </location>
</feature>
<dbReference type="EC" id="2.4.2.30" evidence="2"/>
<dbReference type="InterPro" id="IPR036930">
    <property type="entry name" value="WGR_dom_sf"/>
</dbReference>
<comment type="similarity">
    <text evidence="8">Belongs to the ARTD/PARP family.</text>
</comment>
<evidence type="ECO:0000256" key="1">
    <source>
        <dbReference type="ARBA" id="ARBA00004123"/>
    </source>
</evidence>
<keyword evidence="5" id="KW-0548">Nucleotidyltransferase</keyword>
<reference evidence="11" key="1">
    <citation type="submission" date="2022-03" db="EMBL/GenBank/DDBJ databases">
        <title>A functionally conserved STORR gene fusion in Papaver species that diverged 16.8 million years ago.</title>
        <authorList>
            <person name="Catania T."/>
        </authorList>
    </citation>
    <scope>NUCLEOTIDE SEQUENCE</scope>
    <source>
        <strain evidence="11">S-191538</strain>
    </source>
</reference>
<evidence type="ECO:0000259" key="10">
    <source>
        <dbReference type="PROSITE" id="PS51977"/>
    </source>
</evidence>
<evidence type="ECO:0000256" key="4">
    <source>
        <dbReference type="ARBA" id="ARBA00022679"/>
    </source>
</evidence>
<keyword evidence="4" id="KW-0808">Transferase</keyword>
<proteinExistence type="inferred from homology"/>
<evidence type="ECO:0000313" key="11">
    <source>
        <dbReference type="EMBL" id="MCL7046707.1"/>
    </source>
</evidence>
<protein>
    <recommendedName>
        <fullName evidence="2">NAD(+) ADP-ribosyltransferase</fullName>
        <ecNumber evidence="2">2.4.2.30</ecNumber>
    </recommendedName>
</protein>
<dbReference type="SMART" id="SM00773">
    <property type="entry name" value="WGR"/>
    <property type="match status" value="1"/>
</dbReference>
<evidence type="ECO:0000256" key="2">
    <source>
        <dbReference type="ARBA" id="ARBA00012020"/>
    </source>
</evidence>
<dbReference type="InterPro" id="IPR050800">
    <property type="entry name" value="ARTD/PARP"/>
</dbReference>
<dbReference type="FunFam" id="2.20.140.10:FF:000001">
    <property type="entry name" value="Poly [ADP-ribose] polymerase"/>
    <property type="match status" value="1"/>
</dbReference>
<sequence>DGEIFDAMLNQTNVSDNNNKFYVIQVLESDSGGAFMVFARWGRVGVKGQNKLQGPFTSRDEAIGEFEQKFNAKTKNLWCDRKNFVCHPKLYTWLEMDYKETENESV</sequence>
<accession>A0AA42B079</accession>
<evidence type="ECO:0000256" key="7">
    <source>
        <dbReference type="ARBA" id="ARBA00023242"/>
    </source>
</evidence>
<name>A0AA42B079_PAPNU</name>
<dbReference type="GO" id="GO:1990404">
    <property type="term" value="F:NAD+-protein mono-ADP-ribosyltransferase activity"/>
    <property type="evidence" value="ECO:0007669"/>
    <property type="project" value="TreeGrafter"/>
</dbReference>
<keyword evidence="6" id="KW-0520">NAD</keyword>
<dbReference type="PANTHER" id="PTHR10459:SF60">
    <property type="entry name" value="POLY [ADP-RIBOSE] POLYMERASE 2"/>
    <property type="match status" value="1"/>
</dbReference>
<dbReference type="GO" id="GO:0016779">
    <property type="term" value="F:nucleotidyltransferase activity"/>
    <property type="evidence" value="ECO:0007669"/>
    <property type="project" value="UniProtKB-KW"/>
</dbReference>
<dbReference type="PANTHER" id="PTHR10459">
    <property type="entry name" value="DNA LIGASE"/>
    <property type="match status" value="1"/>
</dbReference>
<evidence type="ECO:0000313" key="12">
    <source>
        <dbReference type="Proteomes" id="UP001177140"/>
    </source>
</evidence>
<keyword evidence="7" id="KW-0539">Nucleus</keyword>
<evidence type="ECO:0000256" key="6">
    <source>
        <dbReference type="ARBA" id="ARBA00023027"/>
    </source>
</evidence>
<dbReference type="Gene3D" id="2.20.140.10">
    <property type="entry name" value="WGR domain"/>
    <property type="match status" value="1"/>
</dbReference>
<dbReference type="SUPFAM" id="SSF142921">
    <property type="entry name" value="WGR domain-like"/>
    <property type="match status" value="1"/>
</dbReference>
<dbReference type="EMBL" id="JAJJMA010284896">
    <property type="protein sequence ID" value="MCL7046707.1"/>
    <property type="molecule type" value="Genomic_DNA"/>
</dbReference>
<organism evidence="11 12">
    <name type="scientific">Papaver nudicaule</name>
    <name type="common">Iceland poppy</name>
    <dbReference type="NCBI Taxonomy" id="74823"/>
    <lineage>
        <taxon>Eukaryota</taxon>
        <taxon>Viridiplantae</taxon>
        <taxon>Streptophyta</taxon>
        <taxon>Embryophyta</taxon>
        <taxon>Tracheophyta</taxon>
        <taxon>Spermatophyta</taxon>
        <taxon>Magnoliopsida</taxon>
        <taxon>Ranunculales</taxon>
        <taxon>Papaveraceae</taxon>
        <taxon>Papaveroideae</taxon>
        <taxon>Papaver</taxon>
    </lineage>
</organism>